<sequence>MNRTTAHQLLLLLRRIRYSDPDRAFAQFMRFTGYVDALQDTGAYEAETLRRLDQLGLNAFAQRRGRNLVRE</sequence>
<dbReference type="RefSeq" id="WP_043245652.1">
    <property type="nucleotide sequence ID" value="NZ_AP023081.1"/>
</dbReference>
<evidence type="ECO:0000313" key="2">
    <source>
        <dbReference type="EMBL" id="XBY63367.1"/>
    </source>
</evidence>
<reference evidence="1" key="1">
    <citation type="submission" date="2020-05" db="EMBL/GenBank/DDBJ databases">
        <title>Complete genome sequence of Pseudomonas sp. Sm006.</title>
        <authorList>
            <person name="Takeuchi K."/>
            <person name="Someya N."/>
        </authorList>
    </citation>
    <scope>NUCLEOTIDE SEQUENCE</scope>
    <source>
        <strain evidence="1">Sm006</strain>
    </source>
</reference>
<gene>
    <name evidence="2" type="ORF">ABS648_26050</name>
    <name evidence="1" type="ORF">PSm6_11670</name>
</gene>
<evidence type="ECO:0000313" key="3">
    <source>
        <dbReference type="Proteomes" id="UP001064896"/>
    </source>
</evidence>
<dbReference type="AlphaFoldDB" id="A0AAU7Y2Y9"/>
<proteinExistence type="predicted"/>
<dbReference type="Proteomes" id="UP001064896">
    <property type="component" value="Chromosome"/>
</dbReference>
<accession>A0AAU7Y2Y9</accession>
<keyword evidence="3" id="KW-1185">Reference proteome</keyword>
<name>A0AAU7Y2Y9_9PSED</name>
<dbReference type="EMBL" id="AP023081">
    <property type="protein sequence ID" value="BCD84760.1"/>
    <property type="molecule type" value="Genomic_DNA"/>
</dbReference>
<dbReference type="EMBL" id="CP158373">
    <property type="protein sequence ID" value="XBY63367.1"/>
    <property type="molecule type" value="Genomic_DNA"/>
</dbReference>
<organism evidence="2">
    <name type="scientific">Pseudomonas solani</name>
    <dbReference type="NCBI Taxonomy" id="2731552"/>
    <lineage>
        <taxon>Bacteria</taxon>
        <taxon>Pseudomonadati</taxon>
        <taxon>Pseudomonadota</taxon>
        <taxon>Gammaproteobacteria</taxon>
        <taxon>Pseudomonadales</taxon>
        <taxon>Pseudomonadaceae</taxon>
        <taxon>Pseudomonas</taxon>
    </lineage>
</organism>
<protein>
    <submittedName>
        <fullName evidence="2">Uncharacterized protein</fullName>
    </submittedName>
</protein>
<evidence type="ECO:0000313" key="1">
    <source>
        <dbReference type="EMBL" id="BCD84760.1"/>
    </source>
</evidence>
<reference evidence="2" key="2">
    <citation type="submission" date="2023-08" db="EMBL/GenBank/DDBJ databases">
        <title>Increased levels of nutrients transform a symbiont into a lethal pathobiont.</title>
        <authorList>
            <person name="Lachnit T."/>
            <person name="Ulrich L."/>
            <person name="Willmer F.M."/>
            <person name="Hasenbein T."/>
            <person name="Steiner L.X."/>
            <person name="Wolters M."/>
            <person name="Herbst E.M."/>
            <person name="Deines P."/>
        </authorList>
    </citation>
    <scope>NUCLEOTIDE SEQUENCE</scope>
    <source>
        <strain evidence="2">T3</strain>
    </source>
</reference>